<feature type="compositionally biased region" description="Pro residues" evidence="1">
    <location>
        <begin position="11"/>
        <end position="27"/>
    </location>
</feature>
<reference evidence="3" key="2">
    <citation type="submission" date="2015-01" db="EMBL/GenBank/DDBJ databases">
        <title>Evolutionary Origins and Diversification of the Mycorrhizal Mutualists.</title>
        <authorList>
            <consortium name="DOE Joint Genome Institute"/>
            <consortium name="Mycorrhizal Genomics Consortium"/>
            <person name="Kohler A."/>
            <person name="Kuo A."/>
            <person name="Nagy L.G."/>
            <person name="Floudas D."/>
            <person name="Copeland A."/>
            <person name="Barry K.W."/>
            <person name="Cichocki N."/>
            <person name="Veneault-Fourrey C."/>
            <person name="LaButti K."/>
            <person name="Lindquist E.A."/>
            <person name="Lipzen A."/>
            <person name="Lundell T."/>
            <person name="Morin E."/>
            <person name="Murat C."/>
            <person name="Riley R."/>
            <person name="Ohm R."/>
            <person name="Sun H."/>
            <person name="Tunlid A."/>
            <person name="Henrissat B."/>
            <person name="Grigoriev I.V."/>
            <person name="Hibbett D.S."/>
            <person name="Martin F."/>
        </authorList>
    </citation>
    <scope>NUCLEOTIDE SEQUENCE [LARGE SCALE GENOMIC DNA]</scope>
    <source>
        <strain evidence="3">MUT 4182</strain>
    </source>
</reference>
<organism evidence="2 3">
    <name type="scientific">Tulasnella calospora MUT 4182</name>
    <dbReference type="NCBI Taxonomy" id="1051891"/>
    <lineage>
        <taxon>Eukaryota</taxon>
        <taxon>Fungi</taxon>
        <taxon>Dikarya</taxon>
        <taxon>Basidiomycota</taxon>
        <taxon>Agaricomycotina</taxon>
        <taxon>Agaricomycetes</taxon>
        <taxon>Cantharellales</taxon>
        <taxon>Tulasnellaceae</taxon>
        <taxon>Tulasnella</taxon>
    </lineage>
</organism>
<keyword evidence="3" id="KW-1185">Reference proteome</keyword>
<evidence type="ECO:0000313" key="2">
    <source>
        <dbReference type="EMBL" id="KIO23017.1"/>
    </source>
</evidence>
<evidence type="ECO:0000313" key="3">
    <source>
        <dbReference type="Proteomes" id="UP000054248"/>
    </source>
</evidence>
<protein>
    <submittedName>
        <fullName evidence="2">Uncharacterized protein</fullName>
    </submittedName>
</protein>
<dbReference type="HOGENOM" id="CLU_1972089_0_0_1"/>
<name>A0A0C3LNN9_9AGAM</name>
<proteinExistence type="predicted"/>
<reference evidence="2 3" key="1">
    <citation type="submission" date="2014-04" db="EMBL/GenBank/DDBJ databases">
        <authorList>
            <consortium name="DOE Joint Genome Institute"/>
            <person name="Kuo A."/>
            <person name="Girlanda M."/>
            <person name="Perotto S."/>
            <person name="Kohler A."/>
            <person name="Nagy L.G."/>
            <person name="Floudas D."/>
            <person name="Copeland A."/>
            <person name="Barry K.W."/>
            <person name="Cichocki N."/>
            <person name="Veneault-Fourrey C."/>
            <person name="LaButti K."/>
            <person name="Lindquist E.A."/>
            <person name="Lipzen A."/>
            <person name="Lundell T."/>
            <person name="Morin E."/>
            <person name="Murat C."/>
            <person name="Sun H."/>
            <person name="Tunlid A."/>
            <person name="Henrissat B."/>
            <person name="Grigoriev I.V."/>
            <person name="Hibbett D.S."/>
            <person name="Martin F."/>
            <person name="Nordberg H.P."/>
            <person name="Cantor M.N."/>
            <person name="Hua S.X."/>
        </authorList>
    </citation>
    <scope>NUCLEOTIDE SEQUENCE [LARGE SCALE GENOMIC DNA]</scope>
    <source>
        <strain evidence="2 3">MUT 4182</strain>
    </source>
</reference>
<feature type="region of interest" description="Disordered" evidence="1">
    <location>
        <begin position="1"/>
        <end position="67"/>
    </location>
</feature>
<dbReference type="EMBL" id="KN823094">
    <property type="protein sequence ID" value="KIO23017.1"/>
    <property type="molecule type" value="Genomic_DNA"/>
</dbReference>
<sequence>MPPKRSNTAPKPQPQPQKAARPPPAPPATTKQLVRAGSVGQPAEQQESIPTSGAVVPYSSKGRLPGPTTTRELVLWAKENGGELILARNLTGPEKLRIRAETLSGAVRAPFNLDQLFKLVESQLNRQ</sequence>
<evidence type="ECO:0000256" key="1">
    <source>
        <dbReference type="SAM" id="MobiDB-lite"/>
    </source>
</evidence>
<gene>
    <name evidence="2" type="ORF">M407DRAFT_27439</name>
</gene>
<dbReference type="AlphaFoldDB" id="A0A0C3LNN9"/>
<accession>A0A0C3LNN9</accession>
<dbReference type="Proteomes" id="UP000054248">
    <property type="component" value="Unassembled WGS sequence"/>
</dbReference>